<sequence length="96" mass="10807">MGLRCRLERIAIRPVQCQIAETIGILARIRHPIVIPTGVRRRAIIALLTYKAAEILGQIIGPTTLILNIKRLGVMGKHDTLVRLNKVLQSLKRIRI</sequence>
<reference evidence="1" key="1">
    <citation type="submission" date="2019-08" db="EMBL/GenBank/DDBJ databases">
        <authorList>
            <person name="Kucharzyk K."/>
            <person name="Murdoch R.W."/>
            <person name="Higgins S."/>
            <person name="Loffler F."/>
        </authorList>
    </citation>
    <scope>NUCLEOTIDE SEQUENCE</scope>
</reference>
<comment type="caution">
    <text evidence="1">The sequence shown here is derived from an EMBL/GenBank/DDBJ whole genome shotgun (WGS) entry which is preliminary data.</text>
</comment>
<protein>
    <submittedName>
        <fullName evidence="1">Uncharacterized protein</fullName>
    </submittedName>
</protein>
<evidence type="ECO:0000313" key="1">
    <source>
        <dbReference type="EMBL" id="MPN52165.1"/>
    </source>
</evidence>
<gene>
    <name evidence="1" type="ORF">SDC9_199819</name>
</gene>
<name>A0A645ILH1_9ZZZZ</name>
<accession>A0A645ILH1</accession>
<organism evidence="1">
    <name type="scientific">bioreactor metagenome</name>
    <dbReference type="NCBI Taxonomy" id="1076179"/>
    <lineage>
        <taxon>unclassified sequences</taxon>
        <taxon>metagenomes</taxon>
        <taxon>ecological metagenomes</taxon>
    </lineage>
</organism>
<proteinExistence type="predicted"/>
<dbReference type="EMBL" id="VSSQ01118008">
    <property type="protein sequence ID" value="MPN52165.1"/>
    <property type="molecule type" value="Genomic_DNA"/>
</dbReference>
<dbReference type="AlphaFoldDB" id="A0A645ILH1"/>